<protein>
    <submittedName>
        <fullName evidence="1">Uncharacterized protein</fullName>
    </submittedName>
</protein>
<keyword evidence="2" id="KW-1185">Reference proteome</keyword>
<accession>A0A4Q9LPN5</accession>
<dbReference type="AlphaFoldDB" id="A0A4Q9LPN5"/>
<comment type="caution">
    <text evidence="1">The sequence shown here is derived from an EMBL/GenBank/DDBJ whole genome shotgun (WGS) entry which is preliminary data.</text>
</comment>
<gene>
    <name evidence="1" type="ORF">CWI38_1979p0010</name>
</gene>
<organism evidence="1 2">
    <name type="scientific">Hamiltosporidium tvaerminnensis</name>
    <dbReference type="NCBI Taxonomy" id="1176355"/>
    <lineage>
        <taxon>Eukaryota</taxon>
        <taxon>Fungi</taxon>
        <taxon>Fungi incertae sedis</taxon>
        <taxon>Microsporidia</taxon>
        <taxon>Dubosqiidae</taxon>
        <taxon>Hamiltosporidium</taxon>
    </lineage>
</organism>
<dbReference type="EMBL" id="PITK01001979">
    <property type="protein sequence ID" value="TBU10157.1"/>
    <property type="molecule type" value="Genomic_DNA"/>
</dbReference>
<evidence type="ECO:0000313" key="2">
    <source>
        <dbReference type="Proteomes" id="UP000292282"/>
    </source>
</evidence>
<evidence type="ECO:0000313" key="1">
    <source>
        <dbReference type="EMBL" id="TBU10157.1"/>
    </source>
</evidence>
<proteinExistence type="predicted"/>
<dbReference type="Proteomes" id="UP000292282">
    <property type="component" value="Unassembled WGS sequence"/>
</dbReference>
<sequence length="72" mass="7688">MCYYRGSKGNILKIVRVIHIGDSEGNLYKGSKGNVLKVGDSKGNVLKELGINNSNSNNSSISNGNSVVIKMC</sequence>
<reference evidence="1 2" key="1">
    <citation type="submission" date="2017-12" db="EMBL/GenBank/DDBJ databases">
        <authorList>
            <person name="Pombert J.-F."/>
            <person name="Haag K.L."/>
            <person name="Ebert D."/>
        </authorList>
    </citation>
    <scope>NUCLEOTIDE SEQUENCE [LARGE SCALE GENOMIC DNA]</scope>
    <source>
        <strain evidence="1">IL-G-3</strain>
    </source>
</reference>
<name>A0A4Q9LPN5_9MICR</name>
<dbReference type="VEuPathDB" id="MicrosporidiaDB:CWI38_1979p0010"/>